<gene>
    <name evidence="2" type="ORF">G7Y89_g12163</name>
</gene>
<feature type="region of interest" description="Disordered" evidence="1">
    <location>
        <begin position="914"/>
        <end position="934"/>
    </location>
</feature>
<protein>
    <recommendedName>
        <fullName evidence="4">Heterokaryon incompatibility domain-containing protein</fullName>
    </recommendedName>
</protein>
<feature type="region of interest" description="Disordered" evidence="1">
    <location>
        <begin position="134"/>
        <end position="215"/>
    </location>
</feature>
<dbReference type="OrthoDB" id="428577at2759"/>
<evidence type="ECO:0000313" key="2">
    <source>
        <dbReference type="EMBL" id="KAF4625997.1"/>
    </source>
</evidence>
<feature type="compositionally biased region" description="Polar residues" evidence="1">
    <location>
        <begin position="196"/>
        <end position="212"/>
    </location>
</feature>
<organism evidence="2 3">
    <name type="scientific">Cudoniella acicularis</name>
    <dbReference type="NCBI Taxonomy" id="354080"/>
    <lineage>
        <taxon>Eukaryota</taxon>
        <taxon>Fungi</taxon>
        <taxon>Dikarya</taxon>
        <taxon>Ascomycota</taxon>
        <taxon>Pezizomycotina</taxon>
        <taxon>Leotiomycetes</taxon>
        <taxon>Helotiales</taxon>
        <taxon>Tricladiaceae</taxon>
        <taxon>Cudoniella</taxon>
    </lineage>
</organism>
<dbReference type="EMBL" id="JAAMPI010001247">
    <property type="protein sequence ID" value="KAF4625997.1"/>
    <property type="molecule type" value="Genomic_DNA"/>
</dbReference>
<name>A0A8H4R9M4_9HELO</name>
<accession>A0A8H4R9M4</accession>
<evidence type="ECO:0000313" key="3">
    <source>
        <dbReference type="Proteomes" id="UP000566819"/>
    </source>
</evidence>
<dbReference type="Proteomes" id="UP000566819">
    <property type="component" value="Unassembled WGS sequence"/>
</dbReference>
<reference evidence="2 3" key="1">
    <citation type="submission" date="2020-03" db="EMBL/GenBank/DDBJ databases">
        <title>Draft Genome Sequence of Cudoniella acicularis.</title>
        <authorList>
            <person name="Buettner E."/>
            <person name="Kellner H."/>
        </authorList>
    </citation>
    <scope>NUCLEOTIDE SEQUENCE [LARGE SCALE GENOMIC DNA]</scope>
    <source>
        <strain evidence="2 3">DSM 108380</strain>
    </source>
</reference>
<comment type="caution">
    <text evidence="2">The sequence shown here is derived from an EMBL/GenBank/DDBJ whole genome shotgun (WGS) entry which is preliminary data.</text>
</comment>
<feature type="compositionally biased region" description="Low complexity" evidence="1">
    <location>
        <begin position="161"/>
        <end position="172"/>
    </location>
</feature>
<dbReference type="AlphaFoldDB" id="A0A8H4R9M4"/>
<feature type="compositionally biased region" description="Basic and acidic residues" evidence="1">
    <location>
        <begin position="182"/>
        <end position="193"/>
    </location>
</feature>
<evidence type="ECO:0000256" key="1">
    <source>
        <dbReference type="SAM" id="MobiDB-lite"/>
    </source>
</evidence>
<keyword evidence="3" id="KW-1185">Reference proteome</keyword>
<sequence length="934" mass="105917">MAVNVIPKGHPDRAGYLTNLGNWLGRRFERTNSMNDLDRAINFANISVEATPSDHPDRVSRLKDLKQLNNLDSQFKNRAFGDRTEYLAEQVASSTTSETTRPVFAVETPAVEENFSLPTDRQPIESYAEVVKVPSTSSGAAVHPSDLKSSLESDQELYQGSDVSDFASVDSSSLEEPQTSFGRDRNKSLREAAPESSPSQLKQSDSGSQLDNPRSYFDTLRDLKAEIYENSVLNTLRRNSNNLAHYQGPGFELPSRILGDTRGREFGLPEDVGPSDILSFFTTLPTYLSTSIVMNAFAMLECHNVICKVSENLLRLQMANFVKDHITILVVDSSRPNVAEIVPIQVADIIRLQKVFLSVTLRVYRNGTEQSDSLFPTLQEVSAQLSGSCDDFLVTLRLSTHEQNRGIASWYSLVCLLDLAVMAYTATHTDTFDMDTRVESPLYFSTRIEEFADIWGPVWRVNEDTDKNLVRHYDVLNGCIVPWPYDAEIHPKLAKDERLCHWIPKQSPWEILTQVSPEDNTRILSHTSLPALKENIRLLIGAHRHRRRRPPMIWDKCQCSTQVFEEGLRGINRLQQLGANGSYIYVDSRAVSAVGGSHGLTLGGNMTIKRAEGVSFKSVFVESWEKNPKGRNPYLLANRWAVAISLCTLNAERISVYQLLKTPSMSRFIARFRWSDNDRKDRFLNILETGSLDTLCDLWAQNLEWQDELGNVLLNCFQALSFTGYDCNRKEFAALWVSPQPTNSVFPKRVLLMPSEHSWTKFLRDSEVSFTVAVIVEECLRVRFWGQRCGDSKGVSALHTSICINDEIDPFKQLVKREAHAQEKQKCGWDWTWDVSGLKIGACFPLGTNGRLRTIEVLTSSRLLLEWDLVWRNALLEKVGIQRRERANHWEYTELCPVRVRPIPIYLRSSQEAIREDTVGDGGDDSDDDREREQ</sequence>
<evidence type="ECO:0008006" key="4">
    <source>
        <dbReference type="Google" id="ProtNLM"/>
    </source>
</evidence>
<proteinExistence type="predicted"/>